<dbReference type="STRING" id="1116472.MGMO_11c00280"/>
<dbReference type="eggNOG" id="COG1231">
    <property type="taxonomic scope" value="Bacteria"/>
</dbReference>
<evidence type="ECO:0000259" key="2">
    <source>
        <dbReference type="Pfam" id="PF01593"/>
    </source>
</evidence>
<dbReference type="Pfam" id="PF01593">
    <property type="entry name" value="Amino_oxidase"/>
    <property type="match status" value="2"/>
</dbReference>
<dbReference type="PANTHER" id="PTHR43563:SF1">
    <property type="entry name" value="AMINE OXIDASE [FLAVIN-CONTAINING] B"/>
    <property type="match status" value="1"/>
</dbReference>
<dbReference type="InterPro" id="IPR036188">
    <property type="entry name" value="FAD/NAD-bd_sf"/>
</dbReference>
<protein>
    <submittedName>
        <fullName evidence="3">Amine oxidase</fullName>
    </submittedName>
</protein>
<comment type="caution">
    <text evidence="3">The sequence shown here is derived from an EMBL/GenBank/DDBJ whole genome shotgun (WGS) entry which is preliminary data.</text>
</comment>
<name>V5E2E3_9GAMM</name>
<dbReference type="OrthoDB" id="337830at2"/>
<evidence type="ECO:0000256" key="1">
    <source>
        <dbReference type="ARBA" id="ARBA00005995"/>
    </source>
</evidence>
<proteinExistence type="inferred from homology"/>
<dbReference type="GO" id="GO:0016491">
    <property type="term" value="F:oxidoreductase activity"/>
    <property type="evidence" value="ECO:0007669"/>
    <property type="project" value="InterPro"/>
</dbReference>
<feature type="domain" description="Amine oxidase" evidence="2">
    <location>
        <begin position="104"/>
        <end position="352"/>
    </location>
</feature>
<keyword evidence="4" id="KW-1185">Reference proteome</keyword>
<comment type="similarity">
    <text evidence="1">Belongs to the flavin monoamine oxidase family.</text>
</comment>
<reference evidence="3 4" key="1">
    <citation type="journal article" date="2013" name="Genome Announc.">
        <title>Draft Genome Sequence of the Methanotrophic Gammaproteobacterium Methyloglobulus morosus DSM 22980 Strain KoM1.</title>
        <authorList>
            <person name="Poehlein A."/>
            <person name="Deutzmann J.S."/>
            <person name="Daniel R."/>
            <person name="Simeonova D.D."/>
        </authorList>
    </citation>
    <scope>NUCLEOTIDE SEQUENCE [LARGE SCALE GENOMIC DNA]</scope>
    <source>
        <strain evidence="3 4">KoM1</strain>
    </source>
</reference>
<evidence type="ECO:0000313" key="4">
    <source>
        <dbReference type="Proteomes" id="UP000017842"/>
    </source>
</evidence>
<dbReference type="RefSeq" id="WP_023493311.1">
    <property type="nucleotide sequence ID" value="NZ_AYLO01000011.1"/>
</dbReference>
<dbReference type="AlphaFoldDB" id="V5E2E3"/>
<dbReference type="EMBL" id="AYLO01000011">
    <property type="protein sequence ID" value="ESS73721.1"/>
    <property type="molecule type" value="Genomic_DNA"/>
</dbReference>
<dbReference type="Gene3D" id="3.50.50.60">
    <property type="entry name" value="FAD/NAD(P)-binding domain"/>
    <property type="match status" value="2"/>
</dbReference>
<organism evidence="3 4">
    <name type="scientific">Methyloglobulus morosus KoM1</name>
    <dbReference type="NCBI Taxonomy" id="1116472"/>
    <lineage>
        <taxon>Bacteria</taxon>
        <taxon>Pseudomonadati</taxon>
        <taxon>Pseudomonadota</taxon>
        <taxon>Gammaproteobacteria</taxon>
        <taxon>Methylococcales</taxon>
        <taxon>Methylococcaceae</taxon>
        <taxon>Methyloglobulus</taxon>
    </lineage>
</organism>
<dbReference type="PATRIC" id="fig|1116472.3.peg.404"/>
<dbReference type="SUPFAM" id="SSF54373">
    <property type="entry name" value="FAD-linked reductases, C-terminal domain"/>
    <property type="match status" value="1"/>
</dbReference>
<dbReference type="InterPro" id="IPR050703">
    <property type="entry name" value="Flavin_MAO"/>
</dbReference>
<dbReference type="PANTHER" id="PTHR43563">
    <property type="entry name" value="AMINE OXIDASE"/>
    <property type="match status" value="1"/>
</dbReference>
<sequence>MHDTVIVGGGLCGLMLAYTMQREGRPYALFEARPRLGGRILSVQSEATGAALDLGPTWFWPEQQPRLASLITELSLTSFPQNDAGTVLRLDNPDGKLETSEDEALHGGAQRLDGGMASLVNALAEHLPPDSIKLGQVLTAIEEHGDHLVLRFRVGEDWSTIEARRVVLALPPRLVLEQVSFKPTLNENLQQALENTPTWMAAEAKALVAYPKAFWRDAGQSGNGSADHEQAVLGEIFDACDATASKAALGGFVALSPSQRISFQVGLPILVESQLAQFFGKEAQDGELHFQDWATETYTCSKLDEAQPFSQPEYGNPYLQQPYWNHKLYLGSSETARHGGGYLEGALDAAARIYGQFSLAPCLHAPENRRCVIRFSDWVNTYRTDALAFYQRYLNQRLADQQRDQLTQLSLLATVDEIYQKALLVLEELPFVTEVEVVVNGRSDLTPHLLTPFMGFNETLLNAALEFNRSSCAISNFDQEHKPTDEYIDTIRRDLASAWREFALNVNTLLVKRSTSQAATA</sequence>
<feature type="domain" description="Amine oxidase" evidence="2">
    <location>
        <begin position="11"/>
        <end position="99"/>
    </location>
</feature>
<dbReference type="InterPro" id="IPR002937">
    <property type="entry name" value="Amino_oxidase"/>
</dbReference>
<evidence type="ECO:0000313" key="3">
    <source>
        <dbReference type="EMBL" id="ESS73721.1"/>
    </source>
</evidence>
<accession>V5E2E3</accession>
<dbReference type="Proteomes" id="UP000017842">
    <property type="component" value="Unassembled WGS sequence"/>
</dbReference>
<gene>
    <name evidence="3" type="ORF">MGMO_11c00280</name>
</gene>
<dbReference type="SUPFAM" id="SSF51905">
    <property type="entry name" value="FAD/NAD(P)-binding domain"/>
    <property type="match status" value="1"/>
</dbReference>